<evidence type="ECO:0000256" key="4">
    <source>
        <dbReference type="ARBA" id="ARBA00023002"/>
    </source>
</evidence>
<feature type="binding site" evidence="7">
    <location>
        <position position="175"/>
    </location>
    <ligand>
        <name>urate</name>
        <dbReference type="ChEBI" id="CHEBI:17775"/>
    </ligand>
</feature>
<comment type="pathway">
    <text evidence="1 5">Purine metabolism; urate degradation; (S)-allantoin from urate: step 1/3.</text>
</comment>
<feature type="binding site" evidence="7">
    <location>
        <position position="57"/>
    </location>
    <ligand>
        <name>O2</name>
        <dbReference type="ChEBI" id="CHEBI:15379"/>
    </ligand>
</feature>
<feature type="active site" description="Charge relay system" evidence="6">
    <location>
        <position position="12"/>
    </location>
</feature>
<feature type="active site" description="Charge relay system" evidence="6">
    <location>
        <position position="57"/>
    </location>
</feature>
<feature type="binding site" evidence="7">
    <location>
        <position position="217"/>
    </location>
    <ligand>
        <name>5-hydroxyisourate</name>
        <dbReference type="ChEBI" id="CHEBI:18072"/>
    </ligand>
</feature>
<evidence type="ECO:0000256" key="7">
    <source>
        <dbReference type="PIRSR" id="PIRSR000241-2"/>
    </source>
</evidence>
<evidence type="ECO:0000313" key="9">
    <source>
        <dbReference type="EMBL" id="QDU28280.1"/>
    </source>
</evidence>
<keyword evidence="4 5" id="KW-0560">Oxidoreductase</keyword>
<dbReference type="PANTHER" id="PTHR42874">
    <property type="entry name" value="URICASE"/>
    <property type="match status" value="1"/>
</dbReference>
<proteinExistence type="inferred from homology"/>
<dbReference type="GO" id="GO:0004846">
    <property type="term" value="F:urate oxidase activity"/>
    <property type="evidence" value="ECO:0007669"/>
    <property type="project" value="UniProtKB-EC"/>
</dbReference>
<evidence type="ECO:0000256" key="5">
    <source>
        <dbReference type="PIRNR" id="PIRNR000241"/>
    </source>
</evidence>
<dbReference type="NCBIfam" id="TIGR03383">
    <property type="entry name" value="urate_oxi"/>
    <property type="match status" value="1"/>
</dbReference>
<feature type="binding site" evidence="7">
    <location>
        <position position="218"/>
    </location>
    <ligand>
        <name>urate</name>
        <dbReference type="ChEBI" id="CHEBI:17775"/>
    </ligand>
</feature>
<evidence type="ECO:0000256" key="2">
    <source>
        <dbReference type="ARBA" id="ARBA00009760"/>
    </source>
</evidence>
<dbReference type="GO" id="GO:0006145">
    <property type="term" value="P:purine nucleobase catabolic process"/>
    <property type="evidence" value="ECO:0007669"/>
    <property type="project" value="TreeGrafter"/>
</dbReference>
<gene>
    <name evidence="9" type="primary">uox</name>
    <name evidence="9" type="ORF">ETAA8_33800</name>
</gene>
<dbReference type="EC" id="1.7.3.3" evidence="5 8"/>
<dbReference type="GO" id="GO:0019628">
    <property type="term" value="P:urate catabolic process"/>
    <property type="evidence" value="ECO:0007669"/>
    <property type="project" value="UniProtKB-UniPathway"/>
</dbReference>
<dbReference type="EMBL" id="CP036274">
    <property type="protein sequence ID" value="QDU28280.1"/>
    <property type="molecule type" value="Genomic_DNA"/>
</dbReference>
<feature type="binding site" evidence="7">
    <location>
        <position position="158"/>
    </location>
    <ligand>
        <name>5-hydroxyisourate</name>
        <dbReference type="ChEBI" id="CHEBI:18072"/>
    </ligand>
</feature>
<keyword evidence="3 5" id="KW-0659">Purine metabolism</keyword>
<dbReference type="PRINTS" id="PR00093">
    <property type="entry name" value="URICASE"/>
</dbReference>
<evidence type="ECO:0000256" key="3">
    <source>
        <dbReference type="ARBA" id="ARBA00022631"/>
    </source>
</evidence>
<evidence type="ECO:0000256" key="1">
    <source>
        <dbReference type="ARBA" id="ARBA00004831"/>
    </source>
</evidence>
<feature type="binding site" evidence="7">
    <location>
        <position position="158"/>
    </location>
    <ligand>
        <name>urate</name>
        <dbReference type="ChEBI" id="CHEBI:17775"/>
    </ligand>
</feature>
<feature type="binding site" evidence="7">
    <location>
        <position position="218"/>
    </location>
    <ligand>
        <name>5-hydroxyisourate</name>
        <dbReference type="ChEBI" id="CHEBI:18072"/>
    </ligand>
</feature>
<feature type="active site" description="Charge relay system" evidence="6">
    <location>
        <position position="246"/>
    </location>
</feature>
<dbReference type="Gene3D" id="3.10.270.10">
    <property type="entry name" value="Urate Oxidase"/>
    <property type="match status" value="1"/>
</dbReference>
<feature type="binding site" evidence="7">
    <location>
        <position position="57"/>
    </location>
    <ligand>
        <name>urate</name>
        <dbReference type="ChEBI" id="CHEBI:17775"/>
    </ligand>
</feature>
<comment type="function">
    <text evidence="5 8">Catalyzes the oxidation of uric acid to 5-hydroxyisourate, which is further processed to form (S)-allantoin.</text>
</comment>
<dbReference type="KEGG" id="aagg:ETAA8_33800"/>
<feature type="binding site" evidence="7">
    <location>
        <position position="244"/>
    </location>
    <ligand>
        <name>urate</name>
        <dbReference type="ChEBI" id="CHEBI:17775"/>
    </ligand>
</feature>
<dbReference type="PIRSF" id="PIRSF000241">
    <property type="entry name" value="Urate_oxidase"/>
    <property type="match status" value="1"/>
</dbReference>
<dbReference type="InterPro" id="IPR002042">
    <property type="entry name" value="Uricase"/>
</dbReference>
<dbReference type="AlphaFoldDB" id="A0A517YDH1"/>
<keyword evidence="10" id="KW-1185">Reference proteome</keyword>
<dbReference type="RefSeq" id="WP_202921874.1">
    <property type="nucleotide sequence ID" value="NZ_CP036274.1"/>
</dbReference>
<reference evidence="9 10" key="1">
    <citation type="submission" date="2019-02" db="EMBL/GenBank/DDBJ databases">
        <title>Deep-cultivation of Planctomycetes and their phenomic and genomic characterization uncovers novel biology.</title>
        <authorList>
            <person name="Wiegand S."/>
            <person name="Jogler M."/>
            <person name="Boedeker C."/>
            <person name="Pinto D."/>
            <person name="Vollmers J."/>
            <person name="Rivas-Marin E."/>
            <person name="Kohn T."/>
            <person name="Peeters S.H."/>
            <person name="Heuer A."/>
            <person name="Rast P."/>
            <person name="Oberbeckmann S."/>
            <person name="Bunk B."/>
            <person name="Jeske O."/>
            <person name="Meyerdierks A."/>
            <person name="Storesund J.E."/>
            <person name="Kallscheuer N."/>
            <person name="Luecker S."/>
            <person name="Lage O.M."/>
            <person name="Pohl T."/>
            <person name="Merkel B.J."/>
            <person name="Hornburger P."/>
            <person name="Mueller R.-W."/>
            <person name="Bruemmer F."/>
            <person name="Labrenz M."/>
            <person name="Spormann A.M."/>
            <person name="Op den Camp H."/>
            <person name="Overmann J."/>
            <person name="Amann R."/>
            <person name="Jetten M.S.M."/>
            <person name="Mascher T."/>
            <person name="Medema M.H."/>
            <person name="Devos D.P."/>
            <person name="Kaster A.-K."/>
            <person name="Ovreas L."/>
            <person name="Rohde M."/>
            <person name="Galperin M.Y."/>
            <person name="Jogler C."/>
        </authorList>
    </citation>
    <scope>NUCLEOTIDE SEQUENCE [LARGE SCALE GENOMIC DNA]</scope>
    <source>
        <strain evidence="9 10">ETA_A8</strain>
    </source>
</reference>
<accession>A0A517YDH1</accession>
<evidence type="ECO:0000256" key="6">
    <source>
        <dbReference type="PIRSR" id="PIRSR000241-1"/>
    </source>
</evidence>
<dbReference type="SUPFAM" id="SSF55620">
    <property type="entry name" value="Tetrahydrobiopterin biosynthesis enzymes-like"/>
    <property type="match status" value="2"/>
</dbReference>
<organism evidence="9 10">
    <name type="scientific">Anatilimnocola aggregata</name>
    <dbReference type="NCBI Taxonomy" id="2528021"/>
    <lineage>
        <taxon>Bacteria</taxon>
        <taxon>Pseudomonadati</taxon>
        <taxon>Planctomycetota</taxon>
        <taxon>Planctomycetia</taxon>
        <taxon>Pirellulales</taxon>
        <taxon>Pirellulaceae</taxon>
        <taxon>Anatilimnocola</taxon>
    </lineage>
</organism>
<feature type="binding site" evidence="7">
    <location>
        <position position="58"/>
    </location>
    <ligand>
        <name>urate</name>
        <dbReference type="ChEBI" id="CHEBI:17775"/>
    </ligand>
</feature>
<feature type="binding site" evidence="7">
    <location>
        <position position="244"/>
    </location>
    <ligand>
        <name>5-hydroxyisourate</name>
        <dbReference type="ChEBI" id="CHEBI:18072"/>
    </ligand>
</feature>
<evidence type="ECO:0000256" key="8">
    <source>
        <dbReference type="RuleBase" id="RU004455"/>
    </source>
</evidence>
<name>A0A517YDH1_9BACT</name>
<dbReference type="Pfam" id="PF01014">
    <property type="entry name" value="Uricase"/>
    <property type="match status" value="2"/>
</dbReference>
<sequence>MTAHLYSQRYGKSRVRLSRITRNGPRHEFIELTAAISLDGDFAAAFTAADNHLIVATDTMKNTVYALANEHGVPSIEAFGLRLAAHFLETYAHVSQVTVSLEERPWTRINLDGEEEAHSFVASAGEEYCCEIAANRQATTMRSGLRGLRVLKTTGSGFSGFLRDRLTTLPETDDRIFATAIEASWPCANLCTDWLAIRQSIRAEFLRVFAREFSPSVQATLFQMAEAVFARCVEIDEISITMPNQHHLPANLTPLGLKNANVTFIPTDEPHGLISAVVRRGSQEAS</sequence>
<dbReference type="Proteomes" id="UP000315017">
    <property type="component" value="Chromosome"/>
</dbReference>
<dbReference type="UniPathway" id="UPA00394">
    <property type="reaction ID" value="UER00650"/>
</dbReference>
<evidence type="ECO:0000313" key="10">
    <source>
        <dbReference type="Proteomes" id="UP000315017"/>
    </source>
</evidence>
<feature type="binding site" evidence="7">
    <location>
        <position position="244"/>
    </location>
    <ligand>
        <name>O2</name>
        <dbReference type="ChEBI" id="CHEBI:15379"/>
    </ligand>
</feature>
<feature type="binding site" evidence="7">
    <location>
        <position position="175"/>
    </location>
    <ligand>
        <name>5-hydroxyisourate</name>
        <dbReference type="ChEBI" id="CHEBI:18072"/>
    </ligand>
</feature>
<comment type="catalytic activity">
    <reaction evidence="5 8">
        <text>urate + O2 + H2O = 5-hydroxyisourate + H2O2</text>
        <dbReference type="Rhea" id="RHEA:21368"/>
        <dbReference type="ChEBI" id="CHEBI:15377"/>
        <dbReference type="ChEBI" id="CHEBI:15379"/>
        <dbReference type="ChEBI" id="CHEBI:16240"/>
        <dbReference type="ChEBI" id="CHEBI:17775"/>
        <dbReference type="ChEBI" id="CHEBI:18072"/>
        <dbReference type="EC" id="1.7.3.3"/>
    </reaction>
</comment>
<feature type="binding site" evidence="7">
    <location>
        <position position="217"/>
    </location>
    <ligand>
        <name>urate</name>
        <dbReference type="ChEBI" id="CHEBI:17775"/>
    </ligand>
</feature>
<protein>
    <recommendedName>
        <fullName evidence="5 8">Uricase</fullName>
        <ecNumber evidence="5 8">1.7.3.3</ecNumber>
    </recommendedName>
    <alternativeName>
        <fullName evidence="5">Urate oxidase</fullName>
    </alternativeName>
</protein>
<comment type="similarity">
    <text evidence="2 5 8">Belongs to the uricase family.</text>
</comment>
<feature type="binding site" evidence="7">
    <location>
        <position position="57"/>
    </location>
    <ligand>
        <name>5-hydroxyisourate</name>
        <dbReference type="ChEBI" id="CHEBI:18072"/>
    </ligand>
</feature>
<dbReference type="PANTHER" id="PTHR42874:SF1">
    <property type="entry name" value="URICASE"/>
    <property type="match status" value="1"/>
</dbReference>